<dbReference type="EMBL" id="BMIU01000018">
    <property type="protein sequence ID" value="GGF41561.1"/>
    <property type="molecule type" value="Genomic_DNA"/>
</dbReference>
<dbReference type="RefSeq" id="WP_137400740.1">
    <property type="nucleotide sequence ID" value="NZ_BMIU01000018.1"/>
</dbReference>
<feature type="transmembrane region" description="Helical" evidence="1">
    <location>
        <begin position="61"/>
        <end position="77"/>
    </location>
</feature>
<feature type="domain" description="LiaF transmembrane" evidence="2">
    <location>
        <begin position="15"/>
        <end position="109"/>
    </location>
</feature>
<keyword evidence="4" id="KW-1185">Reference proteome</keyword>
<protein>
    <submittedName>
        <fullName evidence="3">Membrane protein</fullName>
    </submittedName>
</protein>
<evidence type="ECO:0000313" key="4">
    <source>
        <dbReference type="Proteomes" id="UP000647339"/>
    </source>
</evidence>
<feature type="transmembrane region" description="Helical" evidence="1">
    <location>
        <begin position="37"/>
        <end position="54"/>
    </location>
</feature>
<dbReference type="Pfam" id="PF22570">
    <property type="entry name" value="LiaF-TM"/>
    <property type="match status" value="1"/>
</dbReference>
<dbReference type="Proteomes" id="UP000647339">
    <property type="component" value="Unassembled WGS sequence"/>
</dbReference>
<keyword evidence="1" id="KW-0812">Transmembrane</keyword>
<name>A0ABQ1V7V2_9BACT</name>
<proteinExistence type="predicted"/>
<evidence type="ECO:0000313" key="3">
    <source>
        <dbReference type="EMBL" id="GGF41561.1"/>
    </source>
</evidence>
<evidence type="ECO:0000256" key="1">
    <source>
        <dbReference type="SAM" id="Phobius"/>
    </source>
</evidence>
<gene>
    <name evidence="3" type="ORF">GCM10011339_32580</name>
</gene>
<organism evidence="3 4">
    <name type="scientific">Echinicola rosea</name>
    <dbReference type="NCBI Taxonomy" id="1807691"/>
    <lineage>
        <taxon>Bacteria</taxon>
        <taxon>Pseudomonadati</taxon>
        <taxon>Bacteroidota</taxon>
        <taxon>Cytophagia</taxon>
        <taxon>Cytophagales</taxon>
        <taxon>Cyclobacteriaceae</taxon>
        <taxon>Echinicola</taxon>
    </lineage>
</organism>
<keyword evidence="1" id="KW-0472">Membrane</keyword>
<reference evidence="4" key="1">
    <citation type="journal article" date="2019" name="Int. J. Syst. Evol. Microbiol.">
        <title>The Global Catalogue of Microorganisms (GCM) 10K type strain sequencing project: providing services to taxonomists for standard genome sequencing and annotation.</title>
        <authorList>
            <consortium name="The Broad Institute Genomics Platform"/>
            <consortium name="The Broad Institute Genome Sequencing Center for Infectious Disease"/>
            <person name="Wu L."/>
            <person name="Ma J."/>
        </authorList>
    </citation>
    <scope>NUCLEOTIDE SEQUENCE [LARGE SCALE GENOMIC DNA]</scope>
    <source>
        <strain evidence="4">CGMCC 1.15407</strain>
    </source>
</reference>
<evidence type="ECO:0000259" key="2">
    <source>
        <dbReference type="Pfam" id="PF22570"/>
    </source>
</evidence>
<sequence>MKKTFGRGDGGRVTTGLIVLAVGMFLLVRQLGVMVPGWIFSWPMIFVAVGLITLSKHNFQSGFGFFMILFGGFFLLKNELDIPFDIERYLVPGGLILLGLFLLATKNRKVFNDFGNWQGGQKIYPGGNTGKGSSFTSDEGSFGSSQAFTSEQSDMVNSQALFCGIQKRILSKNFKGGKVSAIFGGTEIDLTQADLSENAVLSVEVAFGGVKLLMPPHWDLKMGVTNIFAGVEDKRMYPQATGESNKVLTITGTVLFGGLEIKSY</sequence>
<dbReference type="PANTHER" id="PTHR40763:SF5">
    <property type="entry name" value="MEMBRANE PROTEIN"/>
    <property type="match status" value="1"/>
</dbReference>
<feature type="transmembrane region" description="Helical" evidence="1">
    <location>
        <begin position="89"/>
        <end position="105"/>
    </location>
</feature>
<comment type="caution">
    <text evidence="3">The sequence shown here is derived from an EMBL/GenBank/DDBJ whole genome shotgun (WGS) entry which is preliminary data.</text>
</comment>
<accession>A0ABQ1V7V2</accession>
<feature type="transmembrane region" description="Helical" evidence="1">
    <location>
        <begin position="12"/>
        <end position="31"/>
    </location>
</feature>
<dbReference type="PANTHER" id="PTHR40763">
    <property type="entry name" value="MEMBRANE PROTEIN-RELATED"/>
    <property type="match status" value="1"/>
</dbReference>
<dbReference type="InterPro" id="IPR054331">
    <property type="entry name" value="LiaF_TM"/>
</dbReference>
<keyword evidence="1" id="KW-1133">Transmembrane helix</keyword>